<dbReference type="PANTHER" id="PTHR43662:SF6">
    <property type="entry name" value="DUF1996 DOMAIN-CONTAINING PROTEIN"/>
    <property type="match status" value="1"/>
</dbReference>
<dbReference type="RefSeq" id="XP_062644195.1">
    <property type="nucleotide sequence ID" value="XM_062793675.1"/>
</dbReference>
<reference evidence="3" key="2">
    <citation type="submission" date="2023-05" db="EMBL/GenBank/DDBJ databases">
        <authorList>
            <consortium name="Lawrence Berkeley National Laboratory"/>
            <person name="Steindorff A."/>
            <person name="Hensen N."/>
            <person name="Bonometti L."/>
            <person name="Westerberg I."/>
            <person name="Brannstrom I.O."/>
            <person name="Guillou S."/>
            <person name="Cros-Aarteil S."/>
            <person name="Calhoun S."/>
            <person name="Haridas S."/>
            <person name="Kuo A."/>
            <person name="Mondo S."/>
            <person name="Pangilinan J."/>
            <person name="Riley R."/>
            <person name="Labutti K."/>
            <person name="Andreopoulos B."/>
            <person name="Lipzen A."/>
            <person name="Chen C."/>
            <person name="Yanf M."/>
            <person name="Daum C."/>
            <person name="Ng V."/>
            <person name="Clum A."/>
            <person name="Ohm R."/>
            <person name="Martin F."/>
            <person name="Silar P."/>
            <person name="Natvig D."/>
            <person name="Lalanne C."/>
            <person name="Gautier V."/>
            <person name="Ament-Velasquez S.L."/>
            <person name="Kruys A."/>
            <person name="Hutchinson M.I."/>
            <person name="Powell A.J."/>
            <person name="Barry K."/>
            <person name="Miller A.N."/>
            <person name="Grigoriev I.V."/>
            <person name="Debuchy R."/>
            <person name="Gladieux P."/>
            <person name="Thoren M.H."/>
            <person name="Johannesson H."/>
        </authorList>
    </citation>
    <scope>NUCLEOTIDE SEQUENCE</scope>
    <source>
        <strain evidence="3">CBS 731.68</strain>
    </source>
</reference>
<gene>
    <name evidence="3" type="ORF">N657DRAFT_649220</name>
</gene>
<evidence type="ECO:0000259" key="2">
    <source>
        <dbReference type="Pfam" id="PF09362"/>
    </source>
</evidence>
<organism evidence="3 4">
    <name type="scientific">Parathielavia appendiculata</name>
    <dbReference type="NCBI Taxonomy" id="2587402"/>
    <lineage>
        <taxon>Eukaryota</taxon>
        <taxon>Fungi</taxon>
        <taxon>Dikarya</taxon>
        <taxon>Ascomycota</taxon>
        <taxon>Pezizomycotina</taxon>
        <taxon>Sordariomycetes</taxon>
        <taxon>Sordariomycetidae</taxon>
        <taxon>Sordariales</taxon>
        <taxon>Chaetomiaceae</taxon>
        <taxon>Parathielavia</taxon>
    </lineage>
</organism>
<dbReference type="Proteomes" id="UP001302602">
    <property type="component" value="Unassembled WGS sequence"/>
</dbReference>
<feature type="compositionally biased region" description="Low complexity" evidence="1">
    <location>
        <begin position="381"/>
        <end position="394"/>
    </location>
</feature>
<evidence type="ECO:0000313" key="3">
    <source>
        <dbReference type="EMBL" id="KAK4120424.1"/>
    </source>
</evidence>
<protein>
    <recommendedName>
        <fullName evidence="2">DUF1996 domain-containing protein</fullName>
    </recommendedName>
</protein>
<accession>A0AAN6TTK3</accession>
<evidence type="ECO:0000313" key="4">
    <source>
        <dbReference type="Proteomes" id="UP001302602"/>
    </source>
</evidence>
<comment type="caution">
    <text evidence="3">The sequence shown here is derived from an EMBL/GenBank/DDBJ whole genome shotgun (WGS) entry which is preliminary data.</text>
</comment>
<dbReference type="Pfam" id="PF09362">
    <property type="entry name" value="DUF1996"/>
    <property type="match status" value="1"/>
</dbReference>
<dbReference type="PANTHER" id="PTHR43662">
    <property type="match status" value="1"/>
</dbReference>
<name>A0AAN6TTK3_9PEZI</name>
<evidence type="ECO:0000256" key="1">
    <source>
        <dbReference type="SAM" id="MobiDB-lite"/>
    </source>
</evidence>
<reference evidence="3" key="1">
    <citation type="journal article" date="2023" name="Mol. Phylogenet. Evol.">
        <title>Genome-scale phylogeny and comparative genomics of the fungal order Sordariales.</title>
        <authorList>
            <person name="Hensen N."/>
            <person name="Bonometti L."/>
            <person name="Westerberg I."/>
            <person name="Brannstrom I.O."/>
            <person name="Guillou S."/>
            <person name="Cros-Aarteil S."/>
            <person name="Calhoun S."/>
            <person name="Haridas S."/>
            <person name="Kuo A."/>
            <person name="Mondo S."/>
            <person name="Pangilinan J."/>
            <person name="Riley R."/>
            <person name="LaButti K."/>
            <person name="Andreopoulos B."/>
            <person name="Lipzen A."/>
            <person name="Chen C."/>
            <person name="Yan M."/>
            <person name="Daum C."/>
            <person name="Ng V."/>
            <person name="Clum A."/>
            <person name="Steindorff A."/>
            <person name="Ohm R.A."/>
            <person name="Martin F."/>
            <person name="Silar P."/>
            <person name="Natvig D.O."/>
            <person name="Lalanne C."/>
            <person name="Gautier V."/>
            <person name="Ament-Velasquez S.L."/>
            <person name="Kruys A."/>
            <person name="Hutchinson M.I."/>
            <person name="Powell A.J."/>
            <person name="Barry K."/>
            <person name="Miller A.N."/>
            <person name="Grigoriev I.V."/>
            <person name="Debuchy R."/>
            <person name="Gladieux P."/>
            <person name="Hiltunen Thoren M."/>
            <person name="Johannesson H."/>
        </authorList>
    </citation>
    <scope>NUCLEOTIDE SEQUENCE</scope>
    <source>
        <strain evidence="3">CBS 731.68</strain>
    </source>
</reference>
<dbReference type="EMBL" id="MU853239">
    <property type="protein sequence ID" value="KAK4120424.1"/>
    <property type="molecule type" value="Genomic_DNA"/>
</dbReference>
<dbReference type="InterPro" id="IPR018535">
    <property type="entry name" value="DUF1996"/>
</dbReference>
<dbReference type="AlphaFoldDB" id="A0AAN6TTK3"/>
<sequence length="406" mass="43699">MVRTCAVAAAAAAASAVAQSSTTSAEFPFPTEGLPTYNGTGPTMLRFGCHQLVIDRIDPLISPGQVPSHHQHQVVGGDAFNASMPLSDISALSACTTCSYSDDFSNYWTSNLYFKARNGTYKRVRQIPNSPDFFTKDPFVAATNGGITVYYVSPGAGQVTSFPPGFRMFFGDAMLRSMPQSPWDLSTQSCFRCFTGPNFEGDLLRPCLDPAVDSMTLPNRPCYGIRSNILFPTCWDGEKLDSPDHKSHVAYPVEGPHIFDGIDTAEECPPSHPAKIPQIMLEIIWDTTPFNDANDWPEDGSQPFVLSTGDPTGYSQHADYVFGWRGSALQVGLDAGCVAASCPGMAVQTLEQAAQCTVPELVDENYDGWLEKLPGDPWQPPVTTASSAAPTSTGKGKGKGCKPLIL</sequence>
<dbReference type="GeneID" id="87830444"/>
<feature type="region of interest" description="Disordered" evidence="1">
    <location>
        <begin position="376"/>
        <end position="406"/>
    </location>
</feature>
<proteinExistence type="predicted"/>
<feature type="domain" description="DUF1996" evidence="2">
    <location>
        <begin position="58"/>
        <end position="324"/>
    </location>
</feature>
<keyword evidence="4" id="KW-1185">Reference proteome</keyword>